<dbReference type="PRINTS" id="PR00038">
    <property type="entry name" value="HTHLUXR"/>
</dbReference>
<dbReference type="InterPro" id="IPR000792">
    <property type="entry name" value="Tscrpt_reg_LuxR_C"/>
</dbReference>
<dbReference type="GO" id="GO:0003677">
    <property type="term" value="F:DNA binding"/>
    <property type="evidence" value="ECO:0007669"/>
    <property type="project" value="UniProtKB-KW"/>
</dbReference>
<gene>
    <name evidence="5" type="ORF">CLV43_115112</name>
</gene>
<evidence type="ECO:0000256" key="2">
    <source>
        <dbReference type="ARBA" id="ARBA00023125"/>
    </source>
</evidence>
<feature type="domain" description="HTH luxR-type" evidence="4">
    <location>
        <begin position="258"/>
        <end position="323"/>
    </location>
</feature>
<dbReference type="EMBL" id="PVTF01000015">
    <property type="protein sequence ID" value="PRY34836.1"/>
    <property type="molecule type" value="Genomic_DNA"/>
</dbReference>
<dbReference type="SUPFAM" id="SSF46894">
    <property type="entry name" value="C-terminal effector domain of the bipartite response regulators"/>
    <property type="match status" value="1"/>
</dbReference>
<dbReference type="AlphaFoldDB" id="A0A2T0SN70"/>
<evidence type="ECO:0000256" key="3">
    <source>
        <dbReference type="ARBA" id="ARBA00023163"/>
    </source>
</evidence>
<keyword evidence="3" id="KW-0804">Transcription</keyword>
<evidence type="ECO:0000313" key="6">
    <source>
        <dbReference type="Proteomes" id="UP000239494"/>
    </source>
</evidence>
<dbReference type="Gene3D" id="1.10.10.10">
    <property type="entry name" value="Winged helix-like DNA-binding domain superfamily/Winged helix DNA-binding domain"/>
    <property type="match status" value="1"/>
</dbReference>
<keyword evidence="6" id="KW-1185">Reference proteome</keyword>
<dbReference type="SMART" id="SM00421">
    <property type="entry name" value="HTH_LUXR"/>
    <property type="match status" value="1"/>
</dbReference>
<dbReference type="PANTHER" id="PTHR44688:SF16">
    <property type="entry name" value="DNA-BINDING TRANSCRIPTIONAL ACTIVATOR DEVR_DOSR"/>
    <property type="match status" value="1"/>
</dbReference>
<dbReference type="InterPro" id="IPR016032">
    <property type="entry name" value="Sig_transdc_resp-reg_C-effctor"/>
</dbReference>
<dbReference type="RefSeq" id="WP_106194323.1">
    <property type="nucleotide sequence ID" value="NZ_PVTF01000015.1"/>
</dbReference>
<dbReference type="GO" id="GO:0006355">
    <property type="term" value="P:regulation of DNA-templated transcription"/>
    <property type="evidence" value="ECO:0007669"/>
    <property type="project" value="InterPro"/>
</dbReference>
<reference evidence="5 6" key="1">
    <citation type="submission" date="2018-03" db="EMBL/GenBank/DDBJ databases">
        <title>Genomic Encyclopedia of Archaeal and Bacterial Type Strains, Phase II (KMG-II): from individual species to whole genera.</title>
        <authorList>
            <person name="Goeker M."/>
        </authorList>
    </citation>
    <scope>NUCLEOTIDE SEQUENCE [LARGE SCALE GENOMIC DNA]</scope>
    <source>
        <strain evidence="5 6">DSM 44720</strain>
    </source>
</reference>
<comment type="caution">
    <text evidence="5">The sequence shown here is derived from an EMBL/GenBank/DDBJ whole genome shotgun (WGS) entry which is preliminary data.</text>
</comment>
<evidence type="ECO:0000256" key="1">
    <source>
        <dbReference type="ARBA" id="ARBA00023015"/>
    </source>
</evidence>
<keyword evidence="2 5" id="KW-0238">DNA-binding</keyword>
<accession>A0A2T0SN70</accession>
<dbReference type="PROSITE" id="PS50043">
    <property type="entry name" value="HTH_LUXR_2"/>
    <property type="match status" value="1"/>
</dbReference>
<dbReference type="Gene3D" id="3.30.450.40">
    <property type="match status" value="1"/>
</dbReference>
<dbReference type="InterPro" id="IPR036388">
    <property type="entry name" value="WH-like_DNA-bd_sf"/>
</dbReference>
<proteinExistence type="predicted"/>
<dbReference type="OrthoDB" id="3804692at2"/>
<sequence>MGRVDNDNPPPLRIDAETATVLREAYHKIRAIPRTDHHALYDYVRAVATKIAPVDTFYIGFLHGSNRVRYPYGYESGTYDDPASHTYGPHGQTAWLLKHRVTYRFAYDNGATLHAGVMCGDTGRRSADAATVPLFRSDGRGGTRVFGMLSIQSYSPGAFDDNAVRAVEWLAELLARVLGRDHDDREALQRLPAGDQPTYPVTSDHIVEYLSSRVARIRGIAEHARTDPHSDYLAAIVRACEQIQSELMEMALDVDDGPEHRFLSLTPVEQEIAVHLANGLDNERLAAELGRSPHTVKTHLRSIFRKYGMGTRQQVADDVRRHLAR</sequence>
<dbReference type="SUPFAM" id="SSF55781">
    <property type="entry name" value="GAF domain-like"/>
    <property type="match status" value="1"/>
</dbReference>
<dbReference type="Proteomes" id="UP000239494">
    <property type="component" value="Unassembled WGS sequence"/>
</dbReference>
<organism evidence="5 6">
    <name type="scientific">Umezawaea tangerina</name>
    <dbReference type="NCBI Taxonomy" id="84725"/>
    <lineage>
        <taxon>Bacteria</taxon>
        <taxon>Bacillati</taxon>
        <taxon>Actinomycetota</taxon>
        <taxon>Actinomycetes</taxon>
        <taxon>Pseudonocardiales</taxon>
        <taxon>Pseudonocardiaceae</taxon>
        <taxon>Umezawaea</taxon>
    </lineage>
</organism>
<protein>
    <submittedName>
        <fullName evidence="5">DNA-binding NarL/FixJ family response regulator</fullName>
    </submittedName>
</protein>
<keyword evidence="1" id="KW-0805">Transcription regulation</keyword>
<dbReference type="PANTHER" id="PTHR44688">
    <property type="entry name" value="DNA-BINDING TRANSCRIPTIONAL ACTIVATOR DEVR_DOSR"/>
    <property type="match status" value="1"/>
</dbReference>
<dbReference type="InterPro" id="IPR029016">
    <property type="entry name" value="GAF-like_dom_sf"/>
</dbReference>
<evidence type="ECO:0000313" key="5">
    <source>
        <dbReference type="EMBL" id="PRY34836.1"/>
    </source>
</evidence>
<dbReference type="CDD" id="cd06170">
    <property type="entry name" value="LuxR_C_like"/>
    <property type="match status" value="1"/>
</dbReference>
<dbReference type="Pfam" id="PF00196">
    <property type="entry name" value="GerE"/>
    <property type="match status" value="1"/>
</dbReference>
<name>A0A2T0SN70_9PSEU</name>
<evidence type="ECO:0000259" key="4">
    <source>
        <dbReference type="PROSITE" id="PS50043"/>
    </source>
</evidence>